<dbReference type="Gene3D" id="6.10.250.790">
    <property type="match status" value="1"/>
</dbReference>
<keyword evidence="4 10" id="KW-0132">Cell division</keyword>
<name>A0A857DG23_9FIRM</name>
<evidence type="ECO:0000313" key="11">
    <source>
        <dbReference type="Proteomes" id="UP000430508"/>
    </source>
</evidence>
<dbReference type="PANTHER" id="PTHR34981:SF1">
    <property type="entry name" value="CELL DIVISION PROTEIN ZAPA"/>
    <property type="match status" value="1"/>
</dbReference>
<dbReference type="InterPro" id="IPR036192">
    <property type="entry name" value="Cell_div_ZapA-like_sf"/>
</dbReference>
<evidence type="ECO:0000256" key="9">
    <source>
        <dbReference type="ARBA" id="ARBA00033158"/>
    </source>
</evidence>
<dbReference type="GO" id="GO:0030428">
    <property type="term" value="C:cell septum"/>
    <property type="evidence" value="ECO:0007669"/>
    <property type="project" value="TreeGrafter"/>
</dbReference>
<dbReference type="GO" id="GO:0032153">
    <property type="term" value="C:cell division site"/>
    <property type="evidence" value="ECO:0007669"/>
    <property type="project" value="TreeGrafter"/>
</dbReference>
<evidence type="ECO:0000313" key="10">
    <source>
        <dbReference type="EMBL" id="QGZ99498.1"/>
    </source>
</evidence>
<evidence type="ECO:0000256" key="5">
    <source>
        <dbReference type="ARBA" id="ARBA00023210"/>
    </source>
</evidence>
<dbReference type="AlphaFoldDB" id="A0A857DG23"/>
<comment type="subcellular location">
    <subcellularLocation>
        <location evidence="1">Cytoplasm</location>
    </subcellularLocation>
</comment>
<dbReference type="PANTHER" id="PTHR34981">
    <property type="entry name" value="CELL DIVISION PROTEIN ZAPA"/>
    <property type="match status" value="1"/>
</dbReference>
<dbReference type="GO" id="GO:0000921">
    <property type="term" value="P:septin ring assembly"/>
    <property type="evidence" value="ECO:0007669"/>
    <property type="project" value="TreeGrafter"/>
</dbReference>
<accession>A0A857DG23</accession>
<reference evidence="10 11" key="1">
    <citation type="submission" date="2019-12" db="EMBL/GenBank/DDBJ databases">
        <title>Sequence classification of anaerobic respiratory reductive dehalogenases: First we see many, then we see few.</title>
        <authorList>
            <person name="Molenda O."/>
            <person name="Puentes Jacome L.A."/>
            <person name="Cao X."/>
            <person name="Nesbo C.L."/>
            <person name="Tang S."/>
            <person name="Morson N."/>
            <person name="Patron J."/>
            <person name="Lomheim L."/>
            <person name="Wishart D.S."/>
            <person name="Edwards E.A."/>
        </authorList>
    </citation>
    <scope>NUCLEOTIDE SEQUENCE [LARGE SCALE GENOMIC DNA]</scope>
    <source>
        <strain evidence="10 11">12DCA</strain>
    </source>
</reference>
<dbReference type="SUPFAM" id="SSF102829">
    <property type="entry name" value="Cell division protein ZapA-like"/>
    <property type="match status" value="1"/>
</dbReference>
<evidence type="ECO:0000256" key="8">
    <source>
        <dbReference type="ARBA" id="ARBA00026068"/>
    </source>
</evidence>
<keyword evidence="6" id="KW-0131">Cell cycle</keyword>
<dbReference type="Pfam" id="PF05164">
    <property type="entry name" value="ZapA"/>
    <property type="match status" value="1"/>
</dbReference>
<evidence type="ECO:0000256" key="4">
    <source>
        <dbReference type="ARBA" id="ARBA00022618"/>
    </source>
</evidence>
<evidence type="ECO:0000256" key="1">
    <source>
        <dbReference type="ARBA" id="ARBA00004496"/>
    </source>
</evidence>
<dbReference type="InterPro" id="IPR053712">
    <property type="entry name" value="Bac_CellDiv_Activator"/>
</dbReference>
<gene>
    <name evidence="10" type="primary">zapA</name>
    <name evidence="10" type="ORF">GQ588_01900</name>
</gene>
<dbReference type="EMBL" id="CP046996">
    <property type="protein sequence ID" value="QGZ99498.1"/>
    <property type="molecule type" value="Genomic_DNA"/>
</dbReference>
<proteinExistence type="predicted"/>
<evidence type="ECO:0000256" key="3">
    <source>
        <dbReference type="ARBA" id="ARBA00022490"/>
    </source>
</evidence>
<dbReference type="RefSeq" id="WP_015044023.1">
    <property type="nucleotide sequence ID" value="NZ_CP046996.1"/>
</dbReference>
<comment type="function">
    <text evidence="7">Activator of cell division through the inhibition of FtsZ GTPase activity, therefore promoting FtsZ assembly into bundles of protofilaments necessary for the formation of the division Z ring. It is recruited early at mid-cell but it is not essential for cell division.</text>
</comment>
<sequence length="89" mass="9987">MKTVNPEEQKVSVLIFGELHVIRGKGSEEYIKKLAHDVDKRMEEIALKFPRIPAHQVAILAALNFADELAKIKEEQMTLLNMLGESGGE</sequence>
<dbReference type="GO" id="GO:0000917">
    <property type="term" value="P:division septum assembly"/>
    <property type="evidence" value="ECO:0007669"/>
    <property type="project" value="UniProtKB-KW"/>
</dbReference>
<dbReference type="GO" id="GO:0005829">
    <property type="term" value="C:cytosol"/>
    <property type="evidence" value="ECO:0007669"/>
    <property type="project" value="TreeGrafter"/>
</dbReference>
<dbReference type="GO" id="GO:0043093">
    <property type="term" value="P:FtsZ-dependent cytokinesis"/>
    <property type="evidence" value="ECO:0007669"/>
    <property type="project" value="TreeGrafter"/>
</dbReference>
<dbReference type="InterPro" id="IPR007838">
    <property type="entry name" value="Cell_div_ZapA-like"/>
</dbReference>
<dbReference type="Proteomes" id="UP000430508">
    <property type="component" value="Chromosome"/>
</dbReference>
<evidence type="ECO:0000256" key="6">
    <source>
        <dbReference type="ARBA" id="ARBA00023306"/>
    </source>
</evidence>
<organism evidence="10 11">
    <name type="scientific">Dehalobacter restrictus</name>
    <dbReference type="NCBI Taxonomy" id="55583"/>
    <lineage>
        <taxon>Bacteria</taxon>
        <taxon>Bacillati</taxon>
        <taxon>Bacillota</taxon>
        <taxon>Clostridia</taxon>
        <taxon>Eubacteriales</taxon>
        <taxon>Desulfitobacteriaceae</taxon>
        <taxon>Dehalobacter</taxon>
    </lineage>
</organism>
<keyword evidence="3" id="KW-0963">Cytoplasm</keyword>
<comment type="subunit">
    <text evidence="8">Homodimer. Interacts with FtsZ.</text>
</comment>
<evidence type="ECO:0000256" key="2">
    <source>
        <dbReference type="ARBA" id="ARBA00015195"/>
    </source>
</evidence>
<keyword evidence="5" id="KW-0717">Septation</keyword>
<protein>
    <recommendedName>
        <fullName evidence="2">Cell division protein ZapA</fullName>
    </recommendedName>
    <alternativeName>
        <fullName evidence="9">Z ring-associated protein ZapA</fullName>
    </alternativeName>
</protein>
<evidence type="ECO:0000256" key="7">
    <source>
        <dbReference type="ARBA" id="ARBA00024910"/>
    </source>
</evidence>